<feature type="domain" description="Methyltransferase type 11" evidence="4">
    <location>
        <begin position="59"/>
        <end position="148"/>
    </location>
</feature>
<dbReference type="GO" id="GO:0008757">
    <property type="term" value="F:S-adenosylmethionine-dependent methyltransferase activity"/>
    <property type="evidence" value="ECO:0007669"/>
    <property type="project" value="InterPro"/>
</dbReference>
<evidence type="ECO:0000259" key="4">
    <source>
        <dbReference type="Pfam" id="PF08241"/>
    </source>
</evidence>
<evidence type="ECO:0000256" key="2">
    <source>
        <dbReference type="ARBA" id="ARBA00022679"/>
    </source>
</evidence>
<gene>
    <name evidence="5" type="ORF">NUH88_08315</name>
</gene>
<dbReference type="Pfam" id="PF08241">
    <property type="entry name" value="Methyltransf_11"/>
    <property type="match status" value="1"/>
</dbReference>
<protein>
    <submittedName>
        <fullName evidence="5">Methyltransferase domain-containing protein</fullName>
    </submittedName>
</protein>
<organism evidence="5 6">
    <name type="scientific">Nisaea acidiphila</name>
    <dbReference type="NCBI Taxonomy" id="1862145"/>
    <lineage>
        <taxon>Bacteria</taxon>
        <taxon>Pseudomonadati</taxon>
        <taxon>Pseudomonadota</taxon>
        <taxon>Alphaproteobacteria</taxon>
        <taxon>Rhodospirillales</taxon>
        <taxon>Thalassobaculaceae</taxon>
        <taxon>Nisaea</taxon>
    </lineage>
</organism>
<dbReference type="InterPro" id="IPR029063">
    <property type="entry name" value="SAM-dependent_MTases_sf"/>
</dbReference>
<feature type="region of interest" description="Disordered" evidence="3">
    <location>
        <begin position="278"/>
        <end position="314"/>
    </location>
</feature>
<name>A0A9J7AZL4_9PROT</name>
<dbReference type="SUPFAM" id="SSF53335">
    <property type="entry name" value="S-adenosyl-L-methionine-dependent methyltransferases"/>
    <property type="match status" value="1"/>
</dbReference>
<dbReference type="InterPro" id="IPR050602">
    <property type="entry name" value="Malonyl-ACP_OMT"/>
</dbReference>
<dbReference type="EMBL" id="CP102480">
    <property type="protein sequence ID" value="UUX51692.1"/>
    <property type="molecule type" value="Genomic_DNA"/>
</dbReference>
<dbReference type="GO" id="GO:0032259">
    <property type="term" value="P:methylation"/>
    <property type="evidence" value="ECO:0007669"/>
    <property type="project" value="UniProtKB-KW"/>
</dbReference>
<proteinExistence type="predicted"/>
<dbReference type="CDD" id="cd02440">
    <property type="entry name" value="AdoMet_MTases"/>
    <property type="match status" value="1"/>
</dbReference>
<keyword evidence="6" id="KW-1185">Reference proteome</keyword>
<dbReference type="AlphaFoldDB" id="A0A9J7AZL4"/>
<dbReference type="Gene3D" id="3.40.50.150">
    <property type="entry name" value="Vaccinia Virus protein VP39"/>
    <property type="match status" value="1"/>
</dbReference>
<evidence type="ECO:0000313" key="6">
    <source>
        <dbReference type="Proteomes" id="UP001060336"/>
    </source>
</evidence>
<reference evidence="5" key="1">
    <citation type="submission" date="2022-08" db="EMBL/GenBank/DDBJ databases">
        <title>Nisaea acidiphila sp. nov., isolated from a marine algal debris and emended description of the genus Nisaea Urios et al. 2008.</title>
        <authorList>
            <person name="Kwon K."/>
        </authorList>
    </citation>
    <scope>NUCLEOTIDE SEQUENCE</scope>
    <source>
        <strain evidence="5">MEBiC11861</strain>
    </source>
</reference>
<dbReference type="KEGG" id="naci:NUH88_08315"/>
<keyword evidence="2" id="KW-0808">Transferase</keyword>
<evidence type="ECO:0000313" key="5">
    <source>
        <dbReference type="EMBL" id="UUX51692.1"/>
    </source>
</evidence>
<dbReference type="RefSeq" id="WP_257771335.1">
    <property type="nucleotide sequence ID" value="NZ_CP102480.1"/>
</dbReference>
<dbReference type="PANTHER" id="PTHR13090:SF1">
    <property type="entry name" value="ARGININE-HYDROXYLASE NDUFAF5, MITOCHONDRIAL"/>
    <property type="match status" value="1"/>
</dbReference>
<evidence type="ECO:0000256" key="3">
    <source>
        <dbReference type="SAM" id="MobiDB-lite"/>
    </source>
</evidence>
<dbReference type="Proteomes" id="UP001060336">
    <property type="component" value="Chromosome"/>
</dbReference>
<keyword evidence="1 5" id="KW-0489">Methyltransferase</keyword>
<dbReference type="InterPro" id="IPR013216">
    <property type="entry name" value="Methyltransf_11"/>
</dbReference>
<accession>A0A9J7AZL4</accession>
<evidence type="ECO:0000256" key="1">
    <source>
        <dbReference type="ARBA" id="ARBA00022603"/>
    </source>
</evidence>
<dbReference type="PANTHER" id="PTHR13090">
    <property type="entry name" value="ARGININE-HYDROXYLASE NDUFAF5, MITOCHONDRIAL"/>
    <property type="match status" value="1"/>
</dbReference>
<sequence>MAYISAMMDQMLVFDRRQVRRNRDRAAADFPAHDFLKREVTERVVDRMRDIQRRFPRLLDLGSHDGSLRQSLDPELGAEWVVSLDPSERFATLASASGPSVAAEEEFLPFAPASFDAVISCLSLHWVNDLPGALLQARQCLKPDGLFLGAMLGGETLHELRAVLTEAETEVLGGAGPRVSPFAELQDAAGLMQRAGFALPVADSDLLTVTYANAFLLMHELRGMGEGNAITARRKGTTPKAVFMRAAEIYHERHAGPDGRIPASFQVLYLTGWAPHASQQQPLRPGSAAHRLADALGGTEQPAGDPAAPGRKPH</sequence>